<organism evidence="1 2">
    <name type="scientific">Lentilactobacillus kisonensis F0435</name>
    <dbReference type="NCBI Taxonomy" id="797516"/>
    <lineage>
        <taxon>Bacteria</taxon>
        <taxon>Bacillati</taxon>
        <taxon>Bacillota</taxon>
        <taxon>Bacilli</taxon>
        <taxon>Lactobacillales</taxon>
        <taxon>Lactobacillaceae</taxon>
        <taxon>Lentilactobacillus</taxon>
    </lineage>
</organism>
<evidence type="ECO:0000313" key="1">
    <source>
        <dbReference type="EMBL" id="EHO54517.1"/>
    </source>
</evidence>
<accession>H1LBW7</accession>
<dbReference type="Pfam" id="PF04860">
    <property type="entry name" value="Phage_portal"/>
    <property type="match status" value="1"/>
</dbReference>
<dbReference type="STRING" id="797516.HMPREF9104_00078"/>
<dbReference type="InterPro" id="IPR006944">
    <property type="entry name" value="Phage/GTA_portal"/>
</dbReference>
<dbReference type="Proteomes" id="UP000005025">
    <property type="component" value="Unassembled WGS sequence"/>
</dbReference>
<dbReference type="PATRIC" id="fig|797516.3.peg.71"/>
<dbReference type="OrthoDB" id="9765386at2"/>
<dbReference type="EMBL" id="AGRJ01000008">
    <property type="protein sequence ID" value="EHO54517.1"/>
    <property type="molecule type" value="Genomic_DNA"/>
</dbReference>
<name>H1LBW7_9LACO</name>
<dbReference type="HOGENOM" id="CLU_033789_8_0_9"/>
<dbReference type="AlphaFoldDB" id="H1LBW7"/>
<proteinExistence type="predicted"/>
<dbReference type="NCBIfam" id="TIGR01537">
    <property type="entry name" value="portal_HK97"/>
    <property type="match status" value="1"/>
</dbReference>
<evidence type="ECO:0000313" key="2">
    <source>
        <dbReference type="Proteomes" id="UP000005025"/>
    </source>
</evidence>
<sequence length="364" mass="40206">MSFFVKTNTTNDDPFTDALVSLSSDDPYTYVSISALRNSDIFTAINIIAGDLAGNPVLCDTPIFNTMINQTPNSNMSGYSLKYALAANMLLNGNAFAEIRGHDLIFIPNSQMTVTQDDVSGRLTYTYSPDGQTKRVITPGSILHFKYFTKDGVSGISPLFALRDEQQIQSASNKLLTGFFNSGIHGTKVVQVHKAELSKQAKDNVRKQFDEATTGTNALGTMVIDDSMDVNNLELNTDVLKLVNSNDWTTRQIAECFQLPVERLGVENEHSNQEQSNLQYIQSSLQHYMDCMTSELSFKLGHQFAYNTDNLLSLDPQAQQKQAVNGFINGVLTRNEARAKIGLNPTDDGNIFVNVNKGVDNRAE</sequence>
<dbReference type="InterPro" id="IPR006427">
    <property type="entry name" value="Portal_HK97"/>
</dbReference>
<protein>
    <submittedName>
        <fullName evidence="1">Phage portal protein, HK97 family</fullName>
    </submittedName>
</protein>
<comment type="caution">
    <text evidence="1">The sequence shown here is derived from an EMBL/GenBank/DDBJ whole genome shotgun (WGS) entry which is preliminary data.</text>
</comment>
<dbReference type="RefSeq" id="WP_008855276.1">
    <property type="nucleotide sequence ID" value="NZ_JH590984.1"/>
</dbReference>
<gene>
    <name evidence="1" type="ORF">HMPREF9104_00078</name>
</gene>
<reference evidence="1 2" key="1">
    <citation type="submission" date="2011-09" db="EMBL/GenBank/DDBJ databases">
        <authorList>
            <person name="Weinstock G."/>
            <person name="Sodergren E."/>
            <person name="Clifton S."/>
            <person name="Fulton L."/>
            <person name="Fulton B."/>
            <person name="Courtney L."/>
            <person name="Fronick C."/>
            <person name="Harrison M."/>
            <person name="Strong C."/>
            <person name="Farmer C."/>
            <person name="Delahaunty K."/>
            <person name="Markovic C."/>
            <person name="Hall O."/>
            <person name="Minx P."/>
            <person name="Tomlinson C."/>
            <person name="Mitreva M."/>
            <person name="Hou S."/>
            <person name="Chen J."/>
            <person name="Wollam A."/>
            <person name="Pepin K.H."/>
            <person name="Johnson M."/>
            <person name="Bhonagiri V."/>
            <person name="Zhang X."/>
            <person name="Suruliraj S."/>
            <person name="Warren W."/>
            <person name="Chinwalla A."/>
            <person name="Mardis E.R."/>
            <person name="Wilson R.K."/>
        </authorList>
    </citation>
    <scope>NUCLEOTIDE SEQUENCE [LARGE SCALE GENOMIC DNA]</scope>
    <source>
        <strain evidence="1 2">F0435</strain>
    </source>
</reference>